<dbReference type="OrthoDB" id="8450839at2"/>
<organism evidence="1 2">
    <name type="scientific">Aerosticca soli</name>
    <dbReference type="NCBI Taxonomy" id="2010829"/>
    <lineage>
        <taxon>Bacteria</taxon>
        <taxon>Pseudomonadati</taxon>
        <taxon>Pseudomonadota</taxon>
        <taxon>Gammaproteobacteria</taxon>
        <taxon>Lysobacterales</taxon>
        <taxon>Rhodanobacteraceae</taxon>
        <taxon>Aerosticca</taxon>
    </lineage>
</organism>
<reference evidence="2" key="2">
    <citation type="submission" date="2018-06" db="EMBL/GenBank/DDBJ databases">
        <title>Genome sequence of Rhodanobacteraceae bacterium strain Dysh456.</title>
        <authorList>
            <person name="Fukui M."/>
        </authorList>
    </citation>
    <scope>NUCLEOTIDE SEQUENCE [LARGE SCALE GENOMIC DNA]</scope>
    <source>
        <strain evidence="2">Dysh456</strain>
    </source>
</reference>
<dbReference type="Proteomes" id="UP000270530">
    <property type="component" value="Chromosome"/>
</dbReference>
<reference evidence="2" key="1">
    <citation type="submission" date="2018-04" db="EMBL/GenBank/DDBJ databases">
        <authorList>
            <person name="Watanabe M."/>
            <person name="Kojima H."/>
        </authorList>
    </citation>
    <scope>NUCLEOTIDE SEQUENCE [LARGE SCALE GENOMIC DNA]</scope>
    <source>
        <strain evidence="2">Dysh456</strain>
    </source>
</reference>
<dbReference type="AlphaFoldDB" id="A0A2Z6E1I8"/>
<name>A0A2Z6E1I8_9GAMM</name>
<dbReference type="Gene3D" id="3.90.1720.10">
    <property type="entry name" value="endopeptidase domain like (from Nostoc punctiforme)"/>
    <property type="match status" value="1"/>
</dbReference>
<keyword evidence="2" id="KW-1185">Reference proteome</keyword>
<evidence type="ECO:0000313" key="1">
    <source>
        <dbReference type="EMBL" id="BBD78843.1"/>
    </source>
</evidence>
<evidence type="ECO:0008006" key="3">
    <source>
        <dbReference type="Google" id="ProtNLM"/>
    </source>
</evidence>
<evidence type="ECO:0000313" key="2">
    <source>
        <dbReference type="Proteomes" id="UP000270530"/>
    </source>
</evidence>
<sequence>MADVKAACEKHWDRWKGDCSGFVRAVAGELGVPLTGTANAMVDAMARQGGVWQSLGHDGMQATRYVNQGFFVVAGLKSTAHGHVAVIVPSASAGYPFGYWGRLGGVGRKNTAINWAWNHQDLPRVEYFARQVGGH</sequence>
<accession>A0A2Z6E1I8</accession>
<gene>
    <name evidence="1" type="ORF">ALSL_0170</name>
</gene>
<protein>
    <recommendedName>
        <fullName evidence="3">NlpC/P60 domain-containing protein</fullName>
    </recommendedName>
</protein>
<dbReference type="EMBL" id="AP018560">
    <property type="protein sequence ID" value="BBD78843.1"/>
    <property type="molecule type" value="Genomic_DNA"/>
</dbReference>
<dbReference type="RefSeq" id="WP_126535749.1">
    <property type="nucleotide sequence ID" value="NZ_AP018560.1"/>
</dbReference>
<dbReference type="KEGG" id="rbd:ALSL_0170"/>
<proteinExistence type="predicted"/>